<sequence length="173" mass="18931">MLATSVFAAYLVLVLTGKGTAFVVADSSVRSLGTSLGFGQAEILAFLAERSDQMILAYIEFNQVWDTLFGLIYGVMYLVWVSVLFKPYSQKVGILNLLPFGQVIFDWVENFALSALSSQYLADGTISLSMALLASTSSAIKWGFSLLVYVVILVGIVVRIVGAVKRRSQRITR</sequence>
<gene>
    <name evidence="2" type="ORF">UFOPK3339_00960</name>
</gene>
<feature type="transmembrane region" description="Helical" evidence="1">
    <location>
        <begin position="68"/>
        <end position="85"/>
    </location>
</feature>
<feature type="transmembrane region" description="Helical" evidence="1">
    <location>
        <begin position="97"/>
        <end position="122"/>
    </location>
</feature>
<evidence type="ECO:0000313" key="2">
    <source>
        <dbReference type="EMBL" id="CAB4872170.1"/>
    </source>
</evidence>
<feature type="transmembrane region" description="Helical" evidence="1">
    <location>
        <begin position="142"/>
        <end position="164"/>
    </location>
</feature>
<dbReference type="EMBL" id="CAFBLF010000158">
    <property type="protein sequence ID" value="CAB4872170.1"/>
    <property type="molecule type" value="Genomic_DNA"/>
</dbReference>
<keyword evidence="1" id="KW-0472">Membrane</keyword>
<protein>
    <submittedName>
        <fullName evidence="2">Unannotated protein</fullName>
    </submittedName>
</protein>
<evidence type="ECO:0000256" key="1">
    <source>
        <dbReference type="SAM" id="Phobius"/>
    </source>
</evidence>
<proteinExistence type="predicted"/>
<reference evidence="2" key="1">
    <citation type="submission" date="2020-05" db="EMBL/GenBank/DDBJ databases">
        <authorList>
            <person name="Chiriac C."/>
            <person name="Salcher M."/>
            <person name="Ghai R."/>
            <person name="Kavagutti S V."/>
        </authorList>
    </citation>
    <scope>NUCLEOTIDE SEQUENCE</scope>
</reference>
<keyword evidence="1" id="KW-0812">Transmembrane</keyword>
<organism evidence="2">
    <name type="scientific">freshwater metagenome</name>
    <dbReference type="NCBI Taxonomy" id="449393"/>
    <lineage>
        <taxon>unclassified sequences</taxon>
        <taxon>metagenomes</taxon>
        <taxon>ecological metagenomes</taxon>
    </lineage>
</organism>
<name>A0A6J7DSL4_9ZZZZ</name>
<dbReference type="AlphaFoldDB" id="A0A6J7DSL4"/>
<keyword evidence="1" id="KW-1133">Transmembrane helix</keyword>
<accession>A0A6J7DSL4</accession>